<dbReference type="InterPro" id="IPR001623">
    <property type="entry name" value="DnaJ_domain"/>
</dbReference>
<dbReference type="Pfam" id="PF14308">
    <property type="entry name" value="DnaJ-X"/>
    <property type="match status" value="1"/>
</dbReference>
<dbReference type="PROSITE" id="PS50076">
    <property type="entry name" value="DNAJ_2"/>
    <property type="match status" value="1"/>
</dbReference>
<dbReference type="CDD" id="cd06257">
    <property type="entry name" value="DnaJ"/>
    <property type="match status" value="1"/>
</dbReference>
<dbReference type="AlphaFoldDB" id="A0A6B2L580"/>
<dbReference type="InterPro" id="IPR052423">
    <property type="entry name" value="EMIR"/>
</dbReference>
<dbReference type="SMART" id="SM00271">
    <property type="entry name" value="DnaJ"/>
    <property type="match status" value="1"/>
</dbReference>
<organism evidence="2">
    <name type="scientific">Arcella intermedia</name>
    <dbReference type="NCBI Taxonomy" id="1963864"/>
    <lineage>
        <taxon>Eukaryota</taxon>
        <taxon>Amoebozoa</taxon>
        <taxon>Tubulinea</taxon>
        <taxon>Elardia</taxon>
        <taxon>Arcellinida</taxon>
        <taxon>Sphaerothecina</taxon>
        <taxon>Arcellidae</taxon>
        <taxon>Arcella</taxon>
    </lineage>
</organism>
<dbReference type="SUPFAM" id="SSF46565">
    <property type="entry name" value="Chaperone J-domain"/>
    <property type="match status" value="1"/>
</dbReference>
<name>A0A6B2L580_9EUKA</name>
<dbReference type="InterPro" id="IPR036869">
    <property type="entry name" value="J_dom_sf"/>
</dbReference>
<sequence>MYEVLGVTRDATNAQIKKAYYQKARDFHPDKNADNPQAEDMFKLISEAYNILSDPEKRKVFDLGGYDAVKATEQGMPDPSIIFKGIFGAGAFDDTFGELNFLNMPEPGLSEEEMIMKLQLEQQEKKEKLAAILAEKLDIYIVKGDKAFNELKEDVKEKLDAPGGPSLLEHVSYIYISEAKKNLGRFLGIEGFFAGIEQKTHQAKQSFSLISSLVKLQSAAQKMDETGNIDDESAAKMMNHGLNLIWKMGFMEIEAILRDVCDFVLKVPEKTSKKLTKQEQKELKEAKELRDKRANALLALGEFYKKEEIKIAKQLKSPRTNKPPILPEKFPSQKTPRKSVSANVYKIIVAFEGNVLFIDQELNHIAELYPPIIDKFELKNKVFAVEYLNPEKNEYVPFYELAQLSTTKPNSLRVVVK</sequence>
<evidence type="ECO:0000259" key="1">
    <source>
        <dbReference type="PROSITE" id="PS50076"/>
    </source>
</evidence>
<dbReference type="PRINTS" id="PR00625">
    <property type="entry name" value="JDOMAIN"/>
</dbReference>
<dbReference type="PANTHER" id="PTHR44094:SF8">
    <property type="entry name" value="DNAJ HEAT SHOCK N-TERMINAL DOMAIN-CONTAINING PROTEIN-RELATED"/>
    <property type="match status" value="1"/>
</dbReference>
<dbReference type="Pfam" id="PF00226">
    <property type="entry name" value="DnaJ"/>
    <property type="match status" value="1"/>
</dbReference>
<evidence type="ECO:0000313" key="2">
    <source>
        <dbReference type="EMBL" id="NDV32081.1"/>
    </source>
</evidence>
<dbReference type="InterPro" id="IPR018253">
    <property type="entry name" value="DnaJ_domain_CS"/>
</dbReference>
<dbReference type="PROSITE" id="PS00636">
    <property type="entry name" value="DNAJ_1"/>
    <property type="match status" value="1"/>
</dbReference>
<proteinExistence type="predicted"/>
<dbReference type="Gene3D" id="1.10.287.110">
    <property type="entry name" value="DnaJ domain"/>
    <property type="match status" value="1"/>
</dbReference>
<dbReference type="PANTHER" id="PTHR44094">
    <property type="entry name" value="DNAJ HEAT SHOCK N-TERMINAL DOMAIN-CONTAINING PROTEIN"/>
    <property type="match status" value="1"/>
</dbReference>
<accession>A0A6B2L580</accession>
<feature type="domain" description="J" evidence="1">
    <location>
        <begin position="1"/>
        <end position="65"/>
    </location>
</feature>
<dbReference type="InterPro" id="IPR026894">
    <property type="entry name" value="DnaJ_X"/>
</dbReference>
<reference evidence="2" key="1">
    <citation type="journal article" date="2020" name="J. Eukaryot. Microbiol.">
        <title>De novo Sequencing, Assembly and Annotation of the Transcriptome for the Free-Living Testate Amoeba Arcella intermedia.</title>
        <authorList>
            <person name="Ribeiro G.M."/>
            <person name="Porfirio-Sousa A.L."/>
            <person name="Maurer-Alcala X.X."/>
            <person name="Katz L.A."/>
            <person name="Lahr D.J.G."/>
        </authorList>
    </citation>
    <scope>NUCLEOTIDE SEQUENCE</scope>
</reference>
<dbReference type="EMBL" id="GIBP01003112">
    <property type="protein sequence ID" value="NDV32081.1"/>
    <property type="molecule type" value="Transcribed_RNA"/>
</dbReference>
<protein>
    <recommendedName>
        <fullName evidence="1">J domain-containing protein</fullName>
    </recommendedName>
</protein>